<reference evidence="11" key="1">
    <citation type="submission" date="2016-03" db="EMBL/GenBank/DDBJ databases">
        <title>Mechanisms controlling the formation of the plant cell surface in tip-growing cells are functionally conserved among land plants.</title>
        <authorList>
            <person name="Honkanen S."/>
            <person name="Jones V.A."/>
            <person name="Morieri G."/>
            <person name="Champion C."/>
            <person name="Hetherington A.J."/>
            <person name="Kelly S."/>
            <person name="Saint-Marcoux D."/>
            <person name="Proust H."/>
            <person name="Prescott H."/>
            <person name="Dolan L."/>
        </authorList>
    </citation>
    <scope>NUCLEOTIDE SEQUENCE [LARGE SCALE GENOMIC DNA]</scope>
    <source>
        <tissue evidence="11">Whole gametophyte</tissue>
    </source>
</reference>
<dbReference type="GO" id="GO:0009534">
    <property type="term" value="C:chloroplast thylakoid"/>
    <property type="evidence" value="ECO:0007669"/>
    <property type="project" value="TreeGrafter"/>
</dbReference>
<dbReference type="Proteomes" id="UP000077202">
    <property type="component" value="Unassembled WGS sequence"/>
</dbReference>
<organism evidence="11 12">
    <name type="scientific">Marchantia polymorpha subsp. ruderalis</name>
    <dbReference type="NCBI Taxonomy" id="1480154"/>
    <lineage>
        <taxon>Eukaryota</taxon>
        <taxon>Viridiplantae</taxon>
        <taxon>Streptophyta</taxon>
        <taxon>Embryophyta</taxon>
        <taxon>Marchantiophyta</taxon>
        <taxon>Marchantiopsida</taxon>
        <taxon>Marchantiidae</taxon>
        <taxon>Marchantiales</taxon>
        <taxon>Marchantiaceae</taxon>
        <taxon>Marchantia</taxon>
    </lineage>
</organism>
<evidence type="ECO:0000256" key="7">
    <source>
        <dbReference type="ARBA" id="ARBA00023004"/>
    </source>
</evidence>
<feature type="region of interest" description="Disordered" evidence="9">
    <location>
        <begin position="57"/>
        <end position="92"/>
    </location>
</feature>
<evidence type="ECO:0000256" key="1">
    <source>
        <dbReference type="ARBA" id="ARBA00004229"/>
    </source>
</evidence>
<dbReference type="EMBL" id="LVLJ01003443">
    <property type="protein sequence ID" value="OAE21394.1"/>
    <property type="molecule type" value="Genomic_DNA"/>
</dbReference>
<dbReference type="GO" id="GO:0051537">
    <property type="term" value="F:2 iron, 2 sulfur cluster binding"/>
    <property type="evidence" value="ECO:0007669"/>
    <property type="project" value="UniProtKB-KW"/>
</dbReference>
<comment type="caution">
    <text evidence="11">The sequence shown here is derived from an EMBL/GenBank/DDBJ whole genome shotgun (WGS) entry which is preliminary data.</text>
</comment>
<dbReference type="InterPro" id="IPR013626">
    <property type="entry name" value="PaO"/>
</dbReference>
<keyword evidence="5" id="KW-0479">Metal-binding</keyword>
<dbReference type="Gene3D" id="2.102.10.10">
    <property type="entry name" value="Rieske [2Fe-2S] iron-sulphur domain"/>
    <property type="match status" value="1"/>
</dbReference>
<evidence type="ECO:0000256" key="9">
    <source>
        <dbReference type="SAM" id="MobiDB-lite"/>
    </source>
</evidence>
<comment type="subcellular location">
    <subcellularLocation>
        <location evidence="1">Plastid</location>
        <location evidence="1">Chloroplast</location>
    </subcellularLocation>
</comment>
<dbReference type="SUPFAM" id="SSF50022">
    <property type="entry name" value="ISP domain"/>
    <property type="match status" value="1"/>
</dbReference>
<evidence type="ECO:0000256" key="8">
    <source>
        <dbReference type="ARBA" id="ARBA00023014"/>
    </source>
</evidence>
<accession>A0A176VKD8</accession>
<keyword evidence="2" id="KW-0150">Chloroplast</keyword>
<protein>
    <recommendedName>
        <fullName evidence="10">Rieske domain-containing protein</fullName>
    </recommendedName>
</protein>
<dbReference type="Gene3D" id="3.90.380.10">
    <property type="entry name" value="Naphthalene 1,2-dioxygenase Alpha Subunit, Chain A, domain 1"/>
    <property type="match status" value="1"/>
</dbReference>
<feature type="domain" description="Rieske" evidence="10">
    <location>
        <begin position="103"/>
        <end position="185"/>
    </location>
</feature>
<evidence type="ECO:0000256" key="6">
    <source>
        <dbReference type="ARBA" id="ARBA00022946"/>
    </source>
</evidence>
<evidence type="ECO:0000256" key="5">
    <source>
        <dbReference type="ARBA" id="ARBA00022723"/>
    </source>
</evidence>
<dbReference type="Pfam" id="PF08417">
    <property type="entry name" value="PaO"/>
    <property type="match status" value="1"/>
</dbReference>
<dbReference type="GO" id="GO:0010277">
    <property type="term" value="F:chlorophyllide a oxygenase activity"/>
    <property type="evidence" value="ECO:0007669"/>
    <property type="project" value="InterPro"/>
</dbReference>
<name>A0A176VKD8_MARPO</name>
<keyword evidence="3" id="KW-0934">Plastid</keyword>
<dbReference type="SUPFAM" id="SSF55961">
    <property type="entry name" value="Bet v1-like"/>
    <property type="match status" value="1"/>
</dbReference>
<dbReference type="PANTHER" id="PTHR21266">
    <property type="entry name" value="IRON-SULFUR DOMAIN CONTAINING PROTEIN"/>
    <property type="match status" value="1"/>
</dbReference>
<keyword evidence="6" id="KW-0809">Transit peptide</keyword>
<proteinExistence type="predicted"/>
<dbReference type="InterPro" id="IPR036922">
    <property type="entry name" value="Rieske_2Fe-2S_sf"/>
</dbReference>
<evidence type="ECO:0000256" key="4">
    <source>
        <dbReference type="ARBA" id="ARBA00022714"/>
    </source>
</evidence>
<dbReference type="Pfam" id="PF00355">
    <property type="entry name" value="Rieske"/>
    <property type="match status" value="1"/>
</dbReference>
<dbReference type="InterPro" id="IPR017941">
    <property type="entry name" value="Rieske_2Fe-2S"/>
</dbReference>
<sequence length="583" mass="63452">MCSLRALSAAAGGVPAAAGLKKSGPISVSVPAQVQNCAVPDFRKAAVALRVWIERGGGGGGRGARSSSAVHATLQSRGTDEEKIEEEKEEERSRSRFNWTTNWYPVIPVADFDKAVPYPFHILGRKVVIWCDKEGQFHCLLDACPHRLAPLSEGRVDEAGCIQCSYHGWSFRGDGSCAKIPQAKPEGAQARACEQTRAQAVALPLLVKQGILFIWPDESSPELARRTPPPTASCVEGEGWCAVETFRDMCYGFDTGMENLVDPAHIPVAHHMVNGGVLGKRSQATALDLEVKAEGPLGFSAEMKKAVGPPSIHTFDAPSRFTYEYELRNIKGARAATTTYCTPTQPGRCRIIVVNARNFMIGLSSGPAWWQIFPRWLDHQLMLNLLDGDASLLHEQERTLVEKSGNQPEAWAKAYFMPTTADRYVGAFRNWLIRHAGKGIGWAPGVDLNLPPLLEKKEDIMNRYSSHTQMCKVCSAALEKFKLARKLLFLVGLAALGVAAVLADPSSRIKAVIFAAISGAIGCQSGSSVMAVTSHGHNRRSTPDLSSSMYTITVGREACEYHAVLLILSLLLSSEILLRSQYP</sequence>
<dbReference type="GO" id="GO:0046872">
    <property type="term" value="F:metal ion binding"/>
    <property type="evidence" value="ECO:0007669"/>
    <property type="project" value="UniProtKB-KW"/>
</dbReference>
<keyword evidence="12" id="KW-1185">Reference proteome</keyword>
<dbReference type="PROSITE" id="PS51296">
    <property type="entry name" value="RIESKE"/>
    <property type="match status" value="1"/>
</dbReference>
<evidence type="ECO:0000313" key="11">
    <source>
        <dbReference type="EMBL" id="OAE21394.1"/>
    </source>
</evidence>
<evidence type="ECO:0000256" key="3">
    <source>
        <dbReference type="ARBA" id="ARBA00022640"/>
    </source>
</evidence>
<dbReference type="AlphaFoldDB" id="A0A176VKD8"/>
<evidence type="ECO:0000256" key="2">
    <source>
        <dbReference type="ARBA" id="ARBA00022528"/>
    </source>
</evidence>
<keyword evidence="7" id="KW-0408">Iron</keyword>
<keyword evidence="8" id="KW-0411">Iron-sulfur</keyword>
<gene>
    <name evidence="11" type="ORF">AXG93_3658s1160</name>
</gene>
<evidence type="ECO:0000259" key="10">
    <source>
        <dbReference type="PROSITE" id="PS51296"/>
    </source>
</evidence>
<keyword evidence="4" id="KW-0001">2Fe-2S</keyword>
<dbReference type="InterPro" id="IPR050584">
    <property type="entry name" value="Cholesterol_7-desaturase"/>
</dbReference>
<dbReference type="PANTHER" id="PTHR21266:SF24">
    <property type="entry name" value="PHEOPHORBIDE A OXYGENASE, CHLOROPLASTIC"/>
    <property type="match status" value="1"/>
</dbReference>
<dbReference type="GO" id="GO:0032441">
    <property type="term" value="F:pheophorbide a oxygenase activity"/>
    <property type="evidence" value="ECO:0007669"/>
    <property type="project" value="TreeGrafter"/>
</dbReference>
<evidence type="ECO:0000313" key="12">
    <source>
        <dbReference type="Proteomes" id="UP000077202"/>
    </source>
</evidence>